<proteinExistence type="predicted"/>
<feature type="domain" description="Protein kinase" evidence="4">
    <location>
        <begin position="264"/>
        <end position="465"/>
    </location>
</feature>
<dbReference type="SUPFAM" id="SSF52075">
    <property type="entry name" value="Outer arm dynein light chain 1"/>
    <property type="match status" value="1"/>
</dbReference>
<dbReference type="InterPro" id="IPR000719">
    <property type="entry name" value="Prot_kinase_dom"/>
</dbReference>
<dbReference type="EMBL" id="CAJVPZ010000520">
    <property type="protein sequence ID" value="CAG8467863.1"/>
    <property type="molecule type" value="Genomic_DNA"/>
</dbReference>
<evidence type="ECO:0000259" key="4">
    <source>
        <dbReference type="PROSITE" id="PS50011"/>
    </source>
</evidence>
<evidence type="ECO:0000256" key="2">
    <source>
        <dbReference type="ARBA" id="ARBA00022840"/>
    </source>
</evidence>
<dbReference type="InterPro" id="IPR032675">
    <property type="entry name" value="LRR_dom_sf"/>
</dbReference>
<reference evidence="5" key="1">
    <citation type="submission" date="2021-06" db="EMBL/GenBank/DDBJ databases">
        <authorList>
            <person name="Kallberg Y."/>
            <person name="Tangrot J."/>
            <person name="Rosling A."/>
        </authorList>
    </citation>
    <scope>NUCLEOTIDE SEQUENCE</scope>
    <source>
        <strain evidence="5">IN212</strain>
    </source>
</reference>
<dbReference type="PROSITE" id="PS50011">
    <property type="entry name" value="PROTEIN_KINASE_DOM"/>
    <property type="match status" value="1"/>
</dbReference>
<dbReference type="AlphaFoldDB" id="A0A9N8VYV7"/>
<dbReference type="PANTHER" id="PTHR24418">
    <property type="entry name" value="TYROSINE-PROTEIN KINASE"/>
    <property type="match status" value="1"/>
</dbReference>
<dbReference type="GO" id="GO:0004672">
    <property type="term" value="F:protein kinase activity"/>
    <property type="evidence" value="ECO:0007669"/>
    <property type="project" value="InterPro"/>
</dbReference>
<dbReference type="GO" id="GO:0005524">
    <property type="term" value="F:ATP binding"/>
    <property type="evidence" value="ECO:0007669"/>
    <property type="project" value="UniProtKB-KW"/>
</dbReference>
<accession>A0A9N8VYV7</accession>
<gene>
    <name evidence="5" type="ORF">RFULGI_LOCUS981</name>
</gene>
<dbReference type="OrthoDB" id="2449606at2759"/>
<dbReference type="Pfam" id="PF07714">
    <property type="entry name" value="PK_Tyr_Ser-Thr"/>
    <property type="match status" value="1"/>
</dbReference>
<dbReference type="InterPro" id="IPR050198">
    <property type="entry name" value="Non-receptor_tyrosine_kinases"/>
</dbReference>
<dbReference type="InterPro" id="IPR001245">
    <property type="entry name" value="Ser-Thr/Tyr_kinase_cat_dom"/>
</dbReference>
<sequence>MEEEVESIKVLRLHSGNPIIIPAPEPAPTPPTLTEEERDIIDRLERIFGIRITENERLAMSDEEKQEIIKEYCPKNGTCVIKETENISEQGLEGTLDLSDFKNLEELRCYNNCLTTLNLSNLEQLEILWCSDNYLTQIPYIPNPEKITHLCISNNNINPSDLTIFKPLKDLNKLEDLDISNTDIDSGWEYLPDSLETFYYKTDLRPNYLGLKPDEYNFANYLKNERNLTPQQAKEYNLSELKKDYDNFLASKQSEEKINQFIQEAQVEKIPYEQFSYITYLAEGGFVVLKNLNNSSNITPEFLHEIASHKLFDGITVYDETKIIKCHGISQDPETKNYVMVMDYVRGGNLRDYLQKNNKKLDLKKKLIQLQSIAEGLEDIHDKGLVHKDFHLGNILKLIQQGDSGILGLTIPREPTPPIGNKEEELQKRLEKAQQKVKKWENKARQLQTQLEELQAQIQIPPKNN</sequence>
<keyword evidence="6" id="KW-1185">Reference proteome</keyword>
<keyword evidence="2" id="KW-0067">ATP-binding</keyword>
<dbReference type="Proteomes" id="UP000789396">
    <property type="component" value="Unassembled WGS sequence"/>
</dbReference>
<dbReference type="InterPro" id="IPR011009">
    <property type="entry name" value="Kinase-like_dom_sf"/>
</dbReference>
<dbReference type="SUPFAM" id="SSF56112">
    <property type="entry name" value="Protein kinase-like (PK-like)"/>
    <property type="match status" value="1"/>
</dbReference>
<name>A0A9N8VYV7_9GLOM</name>
<evidence type="ECO:0000256" key="1">
    <source>
        <dbReference type="ARBA" id="ARBA00022741"/>
    </source>
</evidence>
<comment type="caution">
    <text evidence="5">The sequence shown here is derived from an EMBL/GenBank/DDBJ whole genome shotgun (WGS) entry which is preliminary data.</text>
</comment>
<evidence type="ECO:0000313" key="6">
    <source>
        <dbReference type="Proteomes" id="UP000789396"/>
    </source>
</evidence>
<feature type="coiled-coil region" evidence="3">
    <location>
        <begin position="423"/>
        <end position="457"/>
    </location>
</feature>
<dbReference type="Gene3D" id="1.10.510.10">
    <property type="entry name" value="Transferase(Phosphotransferase) domain 1"/>
    <property type="match status" value="1"/>
</dbReference>
<evidence type="ECO:0000256" key="3">
    <source>
        <dbReference type="SAM" id="Coils"/>
    </source>
</evidence>
<dbReference type="Gene3D" id="3.80.10.10">
    <property type="entry name" value="Ribonuclease Inhibitor"/>
    <property type="match status" value="1"/>
</dbReference>
<keyword evidence="3" id="KW-0175">Coiled coil</keyword>
<evidence type="ECO:0000313" key="5">
    <source>
        <dbReference type="EMBL" id="CAG8467863.1"/>
    </source>
</evidence>
<organism evidence="5 6">
    <name type="scientific">Racocetra fulgida</name>
    <dbReference type="NCBI Taxonomy" id="60492"/>
    <lineage>
        <taxon>Eukaryota</taxon>
        <taxon>Fungi</taxon>
        <taxon>Fungi incertae sedis</taxon>
        <taxon>Mucoromycota</taxon>
        <taxon>Glomeromycotina</taxon>
        <taxon>Glomeromycetes</taxon>
        <taxon>Diversisporales</taxon>
        <taxon>Gigasporaceae</taxon>
        <taxon>Racocetra</taxon>
    </lineage>
</organism>
<protein>
    <submittedName>
        <fullName evidence="5">19080_t:CDS:1</fullName>
    </submittedName>
</protein>
<keyword evidence="1" id="KW-0547">Nucleotide-binding</keyword>